<dbReference type="AlphaFoldDB" id="A0AAV1I0Q7"/>
<feature type="compositionally biased region" description="Basic and acidic residues" evidence="3">
    <location>
        <begin position="36"/>
        <end position="46"/>
    </location>
</feature>
<dbReference type="PANTHER" id="PTHR46551:SF1">
    <property type="entry name" value="SAP DOMAIN-CONTAINING RIBONUCLEOPROTEIN"/>
    <property type="match status" value="1"/>
</dbReference>
<protein>
    <recommendedName>
        <fullName evidence="4">SAP domain-containing protein</fullName>
    </recommendedName>
</protein>
<feature type="region of interest" description="Disordered" evidence="3">
    <location>
        <begin position="187"/>
        <end position="231"/>
    </location>
</feature>
<feature type="domain" description="SAP" evidence="4">
    <location>
        <begin position="8"/>
        <end position="42"/>
    </location>
</feature>
<dbReference type="SUPFAM" id="SSF68906">
    <property type="entry name" value="SAP domain"/>
    <property type="match status" value="1"/>
</dbReference>
<dbReference type="PROSITE" id="PS50800">
    <property type="entry name" value="SAP"/>
    <property type="match status" value="1"/>
</dbReference>
<feature type="compositionally biased region" description="Basic and acidic residues" evidence="3">
    <location>
        <begin position="216"/>
        <end position="231"/>
    </location>
</feature>
<organism evidence="5 6">
    <name type="scientific">Coccomyxa viridis</name>
    <dbReference type="NCBI Taxonomy" id="1274662"/>
    <lineage>
        <taxon>Eukaryota</taxon>
        <taxon>Viridiplantae</taxon>
        <taxon>Chlorophyta</taxon>
        <taxon>core chlorophytes</taxon>
        <taxon>Trebouxiophyceae</taxon>
        <taxon>Trebouxiophyceae incertae sedis</taxon>
        <taxon>Coccomyxaceae</taxon>
        <taxon>Coccomyxa</taxon>
    </lineage>
</organism>
<evidence type="ECO:0000256" key="1">
    <source>
        <dbReference type="ARBA" id="ARBA00022553"/>
    </source>
</evidence>
<sequence length="231" mass="24958">MTLSLDDVKKMKVQELRDELTKRGLDSSGLKAALAERLEESMKSDADATAPNGAIASTEPAQPAELQAATNGAAKEEPAPAAELVDGKIVYKDPAEAELEKKKARAARFGVPLSLTEDKKRDIRAQRFGLEAKAGEKRKPEVKEAAKKQPSTAELEAELAKKKARAARFQLPVKTTAEEEKLRLKARSERFKDHLAGLPTATTGNSKPAASSASDIEAKKKARAERFGIKT</sequence>
<feature type="region of interest" description="Disordered" evidence="3">
    <location>
        <begin position="36"/>
        <end position="80"/>
    </location>
</feature>
<dbReference type="InterPro" id="IPR036361">
    <property type="entry name" value="SAP_dom_sf"/>
</dbReference>
<dbReference type="GO" id="GO:0005634">
    <property type="term" value="C:nucleus"/>
    <property type="evidence" value="ECO:0007669"/>
    <property type="project" value="TreeGrafter"/>
</dbReference>
<dbReference type="SMART" id="SM00513">
    <property type="entry name" value="SAP"/>
    <property type="match status" value="1"/>
</dbReference>
<comment type="caution">
    <text evidence="5">The sequence shown here is derived from an EMBL/GenBank/DDBJ whole genome shotgun (WGS) entry which is preliminary data.</text>
</comment>
<keyword evidence="6" id="KW-1185">Reference proteome</keyword>
<comment type="similarity">
    <text evidence="2">Belongs to the SAP domain-containing ribonucleoprotein family.</text>
</comment>
<name>A0AAV1I0Q7_9CHLO</name>
<dbReference type="GO" id="GO:0016973">
    <property type="term" value="P:poly(A)+ mRNA export from nucleus"/>
    <property type="evidence" value="ECO:0007669"/>
    <property type="project" value="TreeGrafter"/>
</dbReference>
<evidence type="ECO:0000313" key="5">
    <source>
        <dbReference type="EMBL" id="CAK0763387.1"/>
    </source>
</evidence>
<dbReference type="InterPro" id="IPR052240">
    <property type="entry name" value="SAP_domain_ribonucleoprotein"/>
</dbReference>
<dbReference type="EMBL" id="CAUYUE010000004">
    <property type="protein sequence ID" value="CAK0763387.1"/>
    <property type="molecule type" value="Genomic_DNA"/>
</dbReference>
<reference evidence="5 6" key="1">
    <citation type="submission" date="2023-10" db="EMBL/GenBank/DDBJ databases">
        <authorList>
            <person name="Maclean D."/>
            <person name="Macfadyen A."/>
        </authorList>
    </citation>
    <scope>NUCLEOTIDE SEQUENCE [LARGE SCALE GENOMIC DNA]</scope>
</reference>
<dbReference type="Proteomes" id="UP001314263">
    <property type="component" value="Unassembled WGS sequence"/>
</dbReference>
<dbReference type="Pfam" id="PF02037">
    <property type="entry name" value="SAP"/>
    <property type="match status" value="1"/>
</dbReference>
<dbReference type="Pfam" id="PF18592">
    <property type="entry name" value="Tho1_MOS11_C"/>
    <property type="match status" value="1"/>
</dbReference>
<evidence type="ECO:0000313" key="6">
    <source>
        <dbReference type="Proteomes" id="UP001314263"/>
    </source>
</evidence>
<gene>
    <name evidence="5" type="ORF">CVIRNUC_003052</name>
</gene>
<keyword evidence="1" id="KW-0597">Phosphoprotein</keyword>
<evidence type="ECO:0000256" key="2">
    <source>
        <dbReference type="ARBA" id="ARBA00046328"/>
    </source>
</evidence>
<dbReference type="InterPro" id="IPR040746">
    <property type="entry name" value="THO1_MOS11_C"/>
</dbReference>
<dbReference type="InterPro" id="IPR003034">
    <property type="entry name" value="SAP_dom"/>
</dbReference>
<dbReference type="Gene3D" id="1.10.720.30">
    <property type="entry name" value="SAP domain"/>
    <property type="match status" value="1"/>
</dbReference>
<feature type="compositionally biased region" description="Polar residues" evidence="3">
    <location>
        <begin position="200"/>
        <end position="214"/>
    </location>
</feature>
<feature type="compositionally biased region" description="Basic and acidic residues" evidence="3">
    <location>
        <begin position="133"/>
        <end position="147"/>
    </location>
</feature>
<evidence type="ECO:0000259" key="4">
    <source>
        <dbReference type="PROSITE" id="PS50800"/>
    </source>
</evidence>
<accession>A0AAV1I0Q7</accession>
<feature type="region of interest" description="Disordered" evidence="3">
    <location>
        <begin position="131"/>
        <end position="158"/>
    </location>
</feature>
<evidence type="ECO:0000256" key="3">
    <source>
        <dbReference type="SAM" id="MobiDB-lite"/>
    </source>
</evidence>
<dbReference type="PANTHER" id="PTHR46551">
    <property type="entry name" value="SAP DOMAIN-CONTAINING RIBONUCLEOPROTEIN"/>
    <property type="match status" value="1"/>
</dbReference>
<proteinExistence type="inferred from homology"/>